<dbReference type="GO" id="GO:0016757">
    <property type="term" value="F:glycosyltransferase activity"/>
    <property type="evidence" value="ECO:0007669"/>
    <property type="project" value="UniProtKB-KW"/>
</dbReference>
<protein>
    <submittedName>
        <fullName evidence="5">Uncharacterized protein</fullName>
    </submittedName>
</protein>
<sequence>MIAGRVLHARAPVSCPRPCPLPRRARYLRTRSTFPAAPPPPAEDNPPVDPAQSTWDVLQEPTTSAPPIGTPGHVNPGAPKRIAIFVEPSPFTYISGYKNRFRTMIKYLVEAGCEVLVVTTGKGFTLPGVDAAGFCEQPATFCGARVVSALSFGCPWYAQVPLSFALSPRIWREVRDFKPDLIHCSSPGVMVVAAKLYSWLLKAALVLSYHTHVPSYLPRYGIEFLVAPLWAVLRVLHATAHLTLTVSPAMVDELLTNKAVDSHDQVKVWKKGVDSETFHPRFRSDAMRSRLTGGRPERPVLLYVGRLGFEKNLAFLRPLLDANPGCSLAFVGDGPARQELQRVYAGTETTFLGTLHGEELSAAYASADVFMMPSESETLGFVVLEAMASELPVVAVRAGGIPDIIRPQDNGVTGFLYESGDVARASELVASLAADKGLRTRVGTRARQEVSKWDWRAATMDLLNVLYPLAMAAAAVRYGKALGQVAADAMGRQQQEGAQQLTPRVA</sequence>
<evidence type="ECO:0000259" key="3">
    <source>
        <dbReference type="Pfam" id="PF00534"/>
    </source>
</evidence>
<evidence type="ECO:0000313" key="6">
    <source>
        <dbReference type="Proteomes" id="UP000612055"/>
    </source>
</evidence>
<evidence type="ECO:0000313" key="5">
    <source>
        <dbReference type="EMBL" id="KAG2496158.1"/>
    </source>
</evidence>
<evidence type="ECO:0000256" key="2">
    <source>
        <dbReference type="SAM" id="MobiDB-lite"/>
    </source>
</evidence>
<dbReference type="CDD" id="cd03814">
    <property type="entry name" value="GT4-like"/>
    <property type="match status" value="1"/>
</dbReference>
<dbReference type="SUPFAM" id="SSF53756">
    <property type="entry name" value="UDP-Glycosyltransferase/glycogen phosphorylase"/>
    <property type="match status" value="1"/>
</dbReference>
<accession>A0A835Y545</accession>
<feature type="region of interest" description="Disordered" evidence="2">
    <location>
        <begin position="32"/>
        <end position="54"/>
    </location>
</feature>
<evidence type="ECO:0000256" key="1">
    <source>
        <dbReference type="ARBA" id="ARBA00022676"/>
    </source>
</evidence>
<evidence type="ECO:0000259" key="4">
    <source>
        <dbReference type="Pfam" id="PF13439"/>
    </source>
</evidence>
<dbReference type="Proteomes" id="UP000612055">
    <property type="component" value="Unassembled WGS sequence"/>
</dbReference>
<organism evidence="5 6">
    <name type="scientific">Edaphochlamys debaryana</name>
    <dbReference type="NCBI Taxonomy" id="47281"/>
    <lineage>
        <taxon>Eukaryota</taxon>
        <taxon>Viridiplantae</taxon>
        <taxon>Chlorophyta</taxon>
        <taxon>core chlorophytes</taxon>
        <taxon>Chlorophyceae</taxon>
        <taxon>CS clade</taxon>
        <taxon>Chlamydomonadales</taxon>
        <taxon>Chlamydomonadales incertae sedis</taxon>
        <taxon>Edaphochlamys</taxon>
    </lineage>
</organism>
<gene>
    <name evidence="5" type="ORF">HYH03_005760</name>
</gene>
<feature type="compositionally biased region" description="Pro residues" evidence="2">
    <location>
        <begin position="36"/>
        <end position="49"/>
    </location>
</feature>
<feature type="domain" description="Glycosyl transferase family 1" evidence="3">
    <location>
        <begin position="296"/>
        <end position="448"/>
    </location>
</feature>
<feature type="domain" description="Glycosyltransferase subfamily 4-like N-terminal" evidence="4">
    <location>
        <begin position="96"/>
        <end position="276"/>
    </location>
</feature>
<dbReference type="PANTHER" id="PTHR45947">
    <property type="entry name" value="SULFOQUINOVOSYL TRANSFERASE SQD2"/>
    <property type="match status" value="1"/>
</dbReference>
<keyword evidence="1" id="KW-0328">Glycosyltransferase</keyword>
<dbReference type="InterPro" id="IPR001296">
    <property type="entry name" value="Glyco_trans_1"/>
</dbReference>
<dbReference type="Pfam" id="PF13439">
    <property type="entry name" value="Glyco_transf_4"/>
    <property type="match status" value="1"/>
</dbReference>
<dbReference type="OrthoDB" id="443318at2759"/>
<dbReference type="Gene3D" id="3.40.50.2000">
    <property type="entry name" value="Glycogen Phosphorylase B"/>
    <property type="match status" value="2"/>
</dbReference>
<comment type="caution">
    <text evidence="5">The sequence shown here is derived from an EMBL/GenBank/DDBJ whole genome shotgun (WGS) entry which is preliminary data.</text>
</comment>
<dbReference type="EMBL" id="JAEHOE010000020">
    <property type="protein sequence ID" value="KAG2496158.1"/>
    <property type="molecule type" value="Genomic_DNA"/>
</dbReference>
<reference evidence="5" key="1">
    <citation type="journal article" date="2020" name="bioRxiv">
        <title>Comparative genomics of Chlamydomonas.</title>
        <authorList>
            <person name="Craig R.J."/>
            <person name="Hasan A.R."/>
            <person name="Ness R.W."/>
            <person name="Keightley P.D."/>
        </authorList>
    </citation>
    <scope>NUCLEOTIDE SEQUENCE</scope>
    <source>
        <strain evidence="5">CCAP 11/70</strain>
    </source>
</reference>
<dbReference type="InterPro" id="IPR028098">
    <property type="entry name" value="Glyco_trans_4-like_N"/>
</dbReference>
<dbReference type="PANTHER" id="PTHR45947:SF3">
    <property type="entry name" value="SULFOQUINOVOSYL TRANSFERASE SQD2"/>
    <property type="match status" value="1"/>
</dbReference>
<name>A0A835Y545_9CHLO</name>
<dbReference type="InterPro" id="IPR050194">
    <property type="entry name" value="Glycosyltransferase_grp1"/>
</dbReference>
<dbReference type="Pfam" id="PF00534">
    <property type="entry name" value="Glycos_transf_1"/>
    <property type="match status" value="1"/>
</dbReference>
<dbReference type="AlphaFoldDB" id="A0A835Y545"/>
<proteinExistence type="predicted"/>
<keyword evidence="1" id="KW-0808">Transferase</keyword>
<keyword evidence="6" id="KW-1185">Reference proteome</keyword>